<dbReference type="AlphaFoldDB" id="T1KH12"/>
<dbReference type="InterPro" id="IPR004154">
    <property type="entry name" value="Anticodon-bd"/>
</dbReference>
<dbReference type="eggNOG" id="KOG2298">
    <property type="taxonomic scope" value="Eukaryota"/>
</dbReference>
<reference evidence="2" key="2">
    <citation type="submission" date="2015-06" db="UniProtKB">
        <authorList>
            <consortium name="EnsemblMetazoa"/>
        </authorList>
    </citation>
    <scope>IDENTIFICATION</scope>
</reference>
<dbReference type="Pfam" id="PF03129">
    <property type="entry name" value="HGTP_anticodon"/>
    <property type="match status" value="1"/>
</dbReference>
<dbReference type="HOGENOM" id="CLU_763609_0_0_1"/>
<dbReference type="EMBL" id="CAEY01000073">
    <property type="status" value="NOT_ANNOTATED_CDS"/>
    <property type="molecule type" value="Genomic_DNA"/>
</dbReference>
<protein>
    <recommendedName>
        <fullName evidence="1">Anticodon-binding domain-containing protein</fullName>
    </recommendedName>
</protein>
<gene>
    <name evidence="2" type="primary">107364042</name>
</gene>
<keyword evidence="3" id="KW-1185">Reference proteome</keyword>
<dbReference type="Gene3D" id="3.40.50.800">
    <property type="entry name" value="Anticodon-binding domain"/>
    <property type="match status" value="1"/>
</dbReference>
<evidence type="ECO:0000259" key="1">
    <source>
        <dbReference type="Pfam" id="PF03129"/>
    </source>
</evidence>
<dbReference type="Proteomes" id="UP000015104">
    <property type="component" value="Unassembled WGS sequence"/>
</dbReference>
<dbReference type="KEGG" id="tut:107364042"/>
<proteinExistence type="predicted"/>
<dbReference type="STRING" id="32264.T1KH12"/>
<reference evidence="3" key="1">
    <citation type="submission" date="2011-08" db="EMBL/GenBank/DDBJ databases">
        <authorList>
            <person name="Rombauts S."/>
        </authorList>
    </citation>
    <scope>NUCLEOTIDE SEQUENCE</scope>
    <source>
        <strain evidence="3">London</strain>
    </source>
</reference>
<name>T1KH12_TETUR</name>
<organism evidence="2 3">
    <name type="scientific">Tetranychus urticae</name>
    <name type="common">Two-spotted spider mite</name>
    <dbReference type="NCBI Taxonomy" id="32264"/>
    <lineage>
        <taxon>Eukaryota</taxon>
        <taxon>Metazoa</taxon>
        <taxon>Ecdysozoa</taxon>
        <taxon>Arthropoda</taxon>
        <taxon>Chelicerata</taxon>
        <taxon>Arachnida</taxon>
        <taxon>Acari</taxon>
        <taxon>Acariformes</taxon>
        <taxon>Trombidiformes</taxon>
        <taxon>Prostigmata</taxon>
        <taxon>Eleutherengona</taxon>
        <taxon>Raphignathae</taxon>
        <taxon>Tetranychoidea</taxon>
        <taxon>Tetranychidae</taxon>
        <taxon>Tetranychus</taxon>
    </lineage>
</organism>
<dbReference type="Gene3D" id="3.30.930.10">
    <property type="entry name" value="Bira Bifunctional Protein, Domain 2"/>
    <property type="match status" value="1"/>
</dbReference>
<dbReference type="SUPFAM" id="SSF52954">
    <property type="entry name" value="Class II aaRS ABD-related"/>
    <property type="match status" value="1"/>
</dbReference>
<accession>T1KH12</accession>
<dbReference type="OMA" id="YQAIDIR"/>
<dbReference type="EnsemblMetazoa" id="tetur11g02730.1">
    <property type="protein sequence ID" value="tetur11g02730.1"/>
    <property type="gene ID" value="tetur11g02730"/>
</dbReference>
<dbReference type="InterPro" id="IPR036621">
    <property type="entry name" value="Anticodon-bd_dom_sf"/>
</dbReference>
<sequence length="363" mass="41594">MSVGLPKCFSYLQSKGFLSLNSRAVRIKELDTFGIIIKANLKRCLNDYNRLIDKFTVFPVSRVESISNLNNHLLCGKKLDKYAVSFDSSDLVAPISEPNNELSLWSSKSCLKNLIIFCDPNKSLNLFYSFQNERYRWWRKLSGCPSHFHQSQIGKCATTKEENVSIDFKSPLVDDKTLCLETIKYITDRDQIKNSIGVESSSHIIWCKTFPDNATISYLIDGCITDDEGRFKEIWFHESLTPYHVAITIKPSQDSILNSKLVAIADFLIKELKEFGITVFPFKNQNNALDDKSFQWFDQIGIPYSISITEESLRLGVIGLRNKDTKLEEEVHVTRVKINLLLYLKLMKPFDIKLAIMESNKAS</sequence>
<feature type="domain" description="Anticodon-binding" evidence="1">
    <location>
        <begin position="258"/>
        <end position="335"/>
    </location>
</feature>
<dbReference type="InterPro" id="IPR045864">
    <property type="entry name" value="aa-tRNA-synth_II/BPL/LPL"/>
</dbReference>
<evidence type="ECO:0000313" key="2">
    <source>
        <dbReference type="EnsemblMetazoa" id="tetur11g02730.1"/>
    </source>
</evidence>
<evidence type="ECO:0000313" key="3">
    <source>
        <dbReference type="Proteomes" id="UP000015104"/>
    </source>
</evidence>
<dbReference type="OrthoDB" id="5394539at2759"/>